<dbReference type="OrthoDB" id="9255590at2"/>
<feature type="domain" description="RNA ligase" evidence="1">
    <location>
        <begin position="21"/>
        <end position="175"/>
    </location>
</feature>
<dbReference type="EMBL" id="SZQA01000033">
    <property type="protein sequence ID" value="TKK84662.1"/>
    <property type="molecule type" value="Genomic_DNA"/>
</dbReference>
<accession>A0A4U3M8L7</accession>
<keyword evidence="3" id="KW-1185">Reference proteome</keyword>
<organism evidence="2 3">
    <name type="scientific">Herbidospora galbida</name>
    <dbReference type="NCBI Taxonomy" id="2575442"/>
    <lineage>
        <taxon>Bacteria</taxon>
        <taxon>Bacillati</taxon>
        <taxon>Actinomycetota</taxon>
        <taxon>Actinomycetes</taxon>
        <taxon>Streptosporangiales</taxon>
        <taxon>Streptosporangiaceae</taxon>
        <taxon>Herbidospora</taxon>
    </lineage>
</organism>
<evidence type="ECO:0000313" key="3">
    <source>
        <dbReference type="Proteomes" id="UP000308705"/>
    </source>
</evidence>
<dbReference type="Proteomes" id="UP000308705">
    <property type="component" value="Unassembled WGS sequence"/>
</dbReference>
<dbReference type="Gene3D" id="3.30.470.30">
    <property type="entry name" value="DNA ligase/mRNA capping enzyme"/>
    <property type="match status" value="1"/>
</dbReference>
<protein>
    <recommendedName>
        <fullName evidence="1">RNA ligase domain-containing protein</fullName>
    </recommendedName>
</protein>
<reference evidence="2 3" key="1">
    <citation type="submission" date="2019-04" db="EMBL/GenBank/DDBJ databases">
        <title>Herbidospora sp. NEAU-GS14.nov., a novel actinomycete isolated from soil.</title>
        <authorList>
            <person name="Han L."/>
        </authorList>
    </citation>
    <scope>NUCLEOTIDE SEQUENCE [LARGE SCALE GENOMIC DNA]</scope>
    <source>
        <strain evidence="2 3">NEAU-GS14</strain>
    </source>
</reference>
<dbReference type="AlphaFoldDB" id="A0A4U3M8L7"/>
<gene>
    <name evidence="2" type="ORF">FDA94_29040</name>
</gene>
<evidence type="ECO:0000259" key="1">
    <source>
        <dbReference type="Pfam" id="PF09414"/>
    </source>
</evidence>
<dbReference type="InterPro" id="IPR021122">
    <property type="entry name" value="RNA_ligase_dom_REL/Rnl2"/>
</dbReference>
<comment type="caution">
    <text evidence="2">The sequence shown here is derived from an EMBL/GenBank/DDBJ whole genome shotgun (WGS) entry which is preliminary data.</text>
</comment>
<proteinExistence type="predicted"/>
<dbReference type="RefSeq" id="WP_137250246.1">
    <property type="nucleotide sequence ID" value="NZ_SZQA01000033.1"/>
</dbReference>
<evidence type="ECO:0000313" key="2">
    <source>
        <dbReference type="EMBL" id="TKK84662.1"/>
    </source>
</evidence>
<dbReference type="SUPFAM" id="SSF56091">
    <property type="entry name" value="DNA ligase/mRNA capping enzyme, catalytic domain"/>
    <property type="match status" value="1"/>
</dbReference>
<sequence length="194" mass="21650">MDNITFLPWPKTPRLYDPKGYCITEKLDGTNAAVIITDDGQVGAQSRKRLITPDADNHGFARWVEQNYETLIEVLGPGHHFGEWWGNGIQRGYGLKNGDKRFSLFNVDRFGFLEFDSPLPELGVVPKLYDGIWSDRAVASALENLRRDGSVAAPGFDKPEGICIFGRADRRIYKVILDKTPDAHVIDDTTALAA</sequence>
<dbReference type="Pfam" id="PF09414">
    <property type="entry name" value="RNA_ligase"/>
    <property type="match status" value="1"/>
</dbReference>
<name>A0A4U3M8L7_9ACTN</name>